<evidence type="ECO:0000313" key="2">
    <source>
        <dbReference type="EMBL" id="MBV2360039.1"/>
    </source>
</evidence>
<sequence>MTTRLTRRAALGLLAVPPVLIAAGTPVLAMEPETFQTDGIAINGIDPVAYFTDAAPVAGSPDHSVDHNGATWRFVSADNAAAFQADPEKYGARFGGYCAYAASLGYLAPTQPEAWTVYEDRLYLNANLRARELWLQDVPGNIVKGEANWPAILG</sequence>
<accession>A0ABS6N8V6</accession>
<dbReference type="Proteomes" id="UP001166293">
    <property type="component" value="Unassembled WGS sequence"/>
</dbReference>
<organism evidence="2 3">
    <name type="scientific">Thalassococcus arenae</name>
    <dbReference type="NCBI Taxonomy" id="2851652"/>
    <lineage>
        <taxon>Bacteria</taxon>
        <taxon>Pseudomonadati</taxon>
        <taxon>Pseudomonadota</taxon>
        <taxon>Alphaproteobacteria</taxon>
        <taxon>Rhodobacterales</taxon>
        <taxon>Roseobacteraceae</taxon>
        <taxon>Thalassococcus</taxon>
    </lineage>
</organism>
<evidence type="ECO:0000313" key="3">
    <source>
        <dbReference type="Proteomes" id="UP001166293"/>
    </source>
</evidence>
<gene>
    <name evidence="2" type="ORF">KUH32_09655</name>
</gene>
<feature type="chain" id="PRO_5046151503" evidence="1">
    <location>
        <begin position="30"/>
        <end position="154"/>
    </location>
</feature>
<comment type="caution">
    <text evidence="2">The sequence shown here is derived from an EMBL/GenBank/DDBJ whole genome shotgun (WGS) entry which is preliminary data.</text>
</comment>
<evidence type="ECO:0000256" key="1">
    <source>
        <dbReference type="SAM" id="SignalP"/>
    </source>
</evidence>
<dbReference type="EMBL" id="JAHRWL010000001">
    <property type="protein sequence ID" value="MBV2360039.1"/>
    <property type="molecule type" value="Genomic_DNA"/>
</dbReference>
<dbReference type="RefSeq" id="WP_217777814.1">
    <property type="nucleotide sequence ID" value="NZ_JAHRWL010000001.1"/>
</dbReference>
<dbReference type="NCBIfam" id="NF041384">
    <property type="entry name" value="YHS_seleno_dom"/>
    <property type="match status" value="1"/>
</dbReference>
<keyword evidence="1" id="KW-0732">Signal</keyword>
<feature type="signal peptide" evidence="1">
    <location>
        <begin position="1"/>
        <end position="29"/>
    </location>
</feature>
<reference evidence="2" key="1">
    <citation type="submission" date="2021-06" db="EMBL/GenBank/DDBJ databases">
        <title>Thalassococcus sp. CAU 1522 isolated from sea sand, Republic of Korea.</title>
        <authorList>
            <person name="Kim W."/>
        </authorList>
    </citation>
    <scope>NUCLEOTIDE SEQUENCE</scope>
    <source>
        <strain evidence="2">CAU 1522</strain>
    </source>
</reference>
<protein>
    <submittedName>
        <fullName evidence="2">YHS domain protein</fullName>
    </submittedName>
</protein>
<name>A0ABS6N8V6_9RHOB</name>
<proteinExistence type="predicted"/>
<keyword evidence="3" id="KW-1185">Reference proteome</keyword>